<dbReference type="EMBL" id="BAAAGF010000002">
    <property type="protein sequence ID" value="GAA0743644.1"/>
    <property type="molecule type" value="Genomic_DNA"/>
</dbReference>
<reference evidence="2 3" key="1">
    <citation type="journal article" date="2019" name="Int. J. Syst. Evol. Microbiol.">
        <title>The Global Catalogue of Microorganisms (GCM) 10K type strain sequencing project: providing services to taxonomists for standard genome sequencing and annotation.</title>
        <authorList>
            <consortium name="The Broad Institute Genomics Platform"/>
            <consortium name="The Broad Institute Genome Sequencing Center for Infectious Disease"/>
            <person name="Wu L."/>
            <person name="Ma J."/>
        </authorList>
    </citation>
    <scope>NUCLEOTIDE SEQUENCE [LARGE SCALE GENOMIC DNA]</scope>
    <source>
        <strain evidence="2 3">JCM 15976</strain>
    </source>
</reference>
<evidence type="ECO:0000313" key="2">
    <source>
        <dbReference type="EMBL" id="GAA0743644.1"/>
    </source>
</evidence>
<evidence type="ECO:0000313" key="3">
    <source>
        <dbReference type="Proteomes" id="UP001500736"/>
    </source>
</evidence>
<feature type="domain" description="DUF7793" evidence="1">
    <location>
        <begin position="14"/>
        <end position="130"/>
    </location>
</feature>
<protein>
    <recommendedName>
        <fullName evidence="1">DUF7793 domain-containing protein</fullName>
    </recommendedName>
</protein>
<organism evidence="2 3">
    <name type="scientific">Gaetbulibacter jejuensis</name>
    <dbReference type="NCBI Taxonomy" id="584607"/>
    <lineage>
        <taxon>Bacteria</taxon>
        <taxon>Pseudomonadati</taxon>
        <taxon>Bacteroidota</taxon>
        <taxon>Flavobacteriia</taxon>
        <taxon>Flavobacteriales</taxon>
        <taxon>Flavobacteriaceae</taxon>
        <taxon>Gaetbulibacter</taxon>
    </lineage>
</organism>
<accession>A0ABN1JP06</accession>
<dbReference type="Pfam" id="PF25056">
    <property type="entry name" value="DUF7793"/>
    <property type="match status" value="1"/>
</dbReference>
<proteinExistence type="predicted"/>
<evidence type="ECO:0000259" key="1">
    <source>
        <dbReference type="Pfam" id="PF25056"/>
    </source>
</evidence>
<keyword evidence="3" id="KW-1185">Reference proteome</keyword>
<sequence length="139" mass="15720">MDNHKVVKVGNTKFWIEDGILFCQFLSTDNYSKLDLNKVEEYIKAIEKMCQGNPMPFVVDIRGVKGAFTPEAGNLMANSPILKSLRISEAFILNSIGAKLLIASYKRIYDSTTPHGIFGDIRLAKQYCTETKNDFYGRE</sequence>
<comment type="caution">
    <text evidence="2">The sequence shown here is derived from an EMBL/GenBank/DDBJ whole genome shotgun (WGS) entry which is preliminary data.</text>
</comment>
<dbReference type="Proteomes" id="UP001500736">
    <property type="component" value="Unassembled WGS sequence"/>
</dbReference>
<name>A0ABN1JP06_9FLAO</name>
<dbReference type="RefSeq" id="WP_343797459.1">
    <property type="nucleotide sequence ID" value="NZ_BAAAGF010000002.1"/>
</dbReference>
<dbReference type="InterPro" id="IPR056695">
    <property type="entry name" value="DUF7793"/>
</dbReference>
<gene>
    <name evidence="2" type="ORF">GCM10009431_17010</name>
</gene>